<dbReference type="Proteomes" id="UP000829196">
    <property type="component" value="Unassembled WGS sequence"/>
</dbReference>
<gene>
    <name evidence="6" type="ORF">KFK09_022627</name>
</gene>
<sequence length="414" mass="47835">MADPERDHGFIYDHQGRVDVLRSPFFELNLEIDHTIDDYVDRILFTLTTAIDEHQIFEQWRVIQHPPTPSPPAREERSMLIAKISHRQLLSLSQISCTLFATLNFRATKLSTISYLVECSLMADMAKEIVETNGLSNVITVLKGKIEEIDLPVTHVDVIISEWMGYFLLFENMLNTVLYARDKWLIHNGIVLPDKTSLYLTAIEDAEYKEDKIEFWNKVYGFDMSCIKKQAMMEPLVDTVDQNQIVTNCLLLKTMDISKMVAGDVSFTVPFKLVAERNDYIHAFVAYFDVAFTKCHKLMGFSTGPRSKTTHWKQTVLYLEDVLTICEGEALIGSMSVEPNKKNPRDIDIMLKYSLNGRRCQPPRFLGLIEPRAAEDWLMRIEKTIDGMYYPSKRRVIILAFLFDGEAEHWWLGQ</sequence>
<dbReference type="GO" id="GO:0042054">
    <property type="term" value="F:histone methyltransferase activity"/>
    <property type="evidence" value="ECO:0007669"/>
    <property type="project" value="TreeGrafter"/>
</dbReference>
<evidence type="ECO:0000256" key="1">
    <source>
        <dbReference type="ARBA" id="ARBA00022603"/>
    </source>
</evidence>
<dbReference type="GO" id="GO:0005634">
    <property type="term" value="C:nucleus"/>
    <property type="evidence" value="ECO:0007669"/>
    <property type="project" value="TreeGrafter"/>
</dbReference>
<dbReference type="PROSITE" id="PS51678">
    <property type="entry name" value="SAM_MT_PRMT"/>
    <property type="match status" value="1"/>
</dbReference>
<dbReference type="Gene3D" id="3.40.50.150">
    <property type="entry name" value="Vaccinia Virus protein VP39"/>
    <property type="match status" value="1"/>
</dbReference>
<evidence type="ECO:0000313" key="7">
    <source>
        <dbReference type="Proteomes" id="UP000829196"/>
    </source>
</evidence>
<evidence type="ECO:0000259" key="5">
    <source>
        <dbReference type="Pfam" id="PF22528"/>
    </source>
</evidence>
<proteinExistence type="predicted"/>
<keyword evidence="7" id="KW-1185">Reference proteome</keyword>
<organism evidence="6 7">
    <name type="scientific">Dendrobium nobile</name>
    <name type="common">Orchid</name>
    <dbReference type="NCBI Taxonomy" id="94219"/>
    <lineage>
        <taxon>Eukaryota</taxon>
        <taxon>Viridiplantae</taxon>
        <taxon>Streptophyta</taxon>
        <taxon>Embryophyta</taxon>
        <taxon>Tracheophyta</taxon>
        <taxon>Spermatophyta</taxon>
        <taxon>Magnoliopsida</taxon>
        <taxon>Liliopsida</taxon>
        <taxon>Asparagales</taxon>
        <taxon>Orchidaceae</taxon>
        <taxon>Epidendroideae</taxon>
        <taxon>Malaxideae</taxon>
        <taxon>Dendrobiinae</taxon>
        <taxon>Dendrobium</taxon>
    </lineage>
</organism>
<protein>
    <recommendedName>
        <fullName evidence="5">Protein arginine N-methyltransferase domain-containing protein</fullName>
    </recommendedName>
</protein>
<dbReference type="Gene3D" id="2.70.160.11">
    <property type="entry name" value="Hnrnp arginine n-methyltransferase1"/>
    <property type="match status" value="1"/>
</dbReference>
<dbReference type="SUPFAM" id="SSF53335">
    <property type="entry name" value="S-adenosyl-L-methionine-dependent methyltransferases"/>
    <property type="match status" value="1"/>
</dbReference>
<dbReference type="OrthoDB" id="7848332at2759"/>
<dbReference type="GO" id="GO:0032259">
    <property type="term" value="P:methylation"/>
    <property type="evidence" value="ECO:0007669"/>
    <property type="project" value="UniProtKB-KW"/>
</dbReference>
<dbReference type="EMBL" id="JAGYWB010000016">
    <property type="protein sequence ID" value="KAI0496311.1"/>
    <property type="molecule type" value="Genomic_DNA"/>
</dbReference>
<evidence type="ECO:0000256" key="4">
    <source>
        <dbReference type="PROSITE-ProRule" id="PRU01015"/>
    </source>
</evidence>
<dbReference type="GO" id="GO:0016274">
    <property type="term" value="F:protein-arginine N-methyltransferase activity"/>
    <property type="evidence" value="ECO:0007669"/>
    <property type="project" value="InterPro"/>
</dbReference>
<comment type="caution">
    <text evidence="6">The sequence shown here is derived from an EMBL/GenBank/DDBJ whole genome shotgun (WGS) entry which is preliminary data.</text>
</comment>
<keyword evidence="2 4" id="KW-0808">Transferase</keyword>
<dbReference type="FunFam" id="2.70.160.11:FF:000001">
    <property type="entry name" value="Blast:Protein arginine N-methyltransferase 1"/>
    <property type="match status" value="1"/>
</dbReference>
<dbReference type="SMR" id="A0A8T3AJX3"/>
<dbReference type="InterPro" id="IPR055135">
    <property type="entry name" value="PRMT_dom"/>
</dbReference>
<evidence type="ECO:0000256" key="3">
    <source>
        <dbReference type="ARBA" id="ARBA00022691"/>
    </source>
</evidence>
<dbReference type="PANTHER" id="PTHR11006">
    <property type="entry name" value="PROTEIN ARGININE N-METHYLTRANSFERASE"/>
    <property type="match status" value="1"/>
</dbReference>
<dbReference type="AlphaFoldDB" id="A0A8T3AJX3"/>
<reference evidence="6" key="1">
    <citation type="journal article" date="2022" name="Front. Genet.">
        <title>Chromosome-Scale Assembly of the Dendrobium nobile Genome Provides Insights Into the Molecular Mechanism of the Biosynthesis of the Medicinal Active Ingredient of Dendrobium.</title>
        <authorList>
            <person name="Xu Q."/>
            <person name="Niu S.-C."/>
            <person name="Li K.-L."/>
            <person name="Zheng P.-J."/>
            <person name="Zhang X.-J."/>
            <person name="Jia Y."/>
            <person name="Liu Y."/>
            <person name="Niu Y.-X."/>
            <person name="Yu L.-H."/>
            <person name="Chen D.-F."/>
            <person name="Zhang G.-Q."/>
        </authorList>
    </citation>
    <scope>NUCLEOTIDE SEQUENCE</scope>
    <source>
        <tissue evidence="6">Leaf</tissue>
    </source>
</reference>
<dbReference type="PANTHER" id="PTHR11006:SF53">
    <property type="entry name" value="PROTEIN ARGININE N-METHYLTRANSFERASE 3"/>
    <property type="match status" value="1"/>
</dbReference>
<dbReference type="InterPro" id="IPR029063">
    <property type="entry name" value="SAM-dependent_MTases_sf"/>
</dbReference>
<keyword evidence="1 4" id="KW-0489">Methyltransferase</keyword>
<dbReference type="InterPro" id="IPR025799">
    <property type="entry name" value="Arg_MeTrfase"/>
</dbReference>
<keyword evidence="3 4" id="KW-0949">S-adenosyl-L-methionine</keyword>
<evidence type="ECO:0000256" key="2">
    <source>
        <dbReference type="ARBA" id="ARBA00022679"/>
    </source>
</evidence>
<accession>A0A8T3AJX3</accession>
<name>A0A8T3AJX3_DENNO</name>
<evidence type="ECO:0000313" key="6">
    <source>
        <dbReference type="EMBL" id="KAI0496311.1"/>
    </source>
</evidence>
<dbReference type="Pfam" id="PF22528">
    <property type="entry name" value="PRMT_C"/>
    <property type="match status" value="1"/>
</dbReference>
<feature type="domain" description="Protein arginine N-methyltransferase" evidence="5">
    <location>
        <begin position="194"/>
        <end position="357"/>
    </location>
</feature>